<dbReference type="Proteomes" id="UP001341840">
    <property type="component" value="Unassembled WGS sequence"/>
</dbReference>
<comment type="caution">
    <text evidence="2">The sequence shown here is derived from an EMBL/GenBank/DDBJ whole genome shotgun (WGS) entry which is preliminary data.</text>
</comment>
<protein>
    <submittedName>
        <fullName evidence="2">Uncharacterized protein</fullName>
    </submittedName>
</protein>
<keyword evidence="3" id="KW-1185">Reference proteome</keyword>
<reference evidence="2 3" key="1">
    <citation type="journal article" date="2023" name="Plants (Basel)">
        <title>Bridging the Gap: Combining Genomics and Transcriptomics Approaches to Understand Stylosanthes scabra, an Orphan Legume from the Brazilian Caatinga.</title>
        <authorList>
            <person name="Ferreira-Neto J.R.C."/>
            <person name="da Silva M.D."/>
            <person name="Binneck E."/>
            <person name="de Melo N.F."/>
            <person name="da Silva R.H."/>
            <person name="de Melo A.L.T.M."/>
            <person name="Pandolfi V."/>
            <person name="Bustamante F.O."/>
            <person name="Brasileiro-Vidal A.C."/>
            <person name="Benko-Iseppon A.M."/>
        </authorList>
    </citation>
    <scope>NUCLEOTIDE SEQUENCE [LARGE SCALE GENOMIC DNA]</scope>
    <source>
        <tissue evidence="2">Leaves</tissue>
    </source>
</reference>
<proteinExistence type="predicted"/>
<evidence type="ECO:0000313" key="3">
    <source>
        <dbReference type="Proteomes" id="UP001341840"/>
    </source>
</evidence>
<name>A0ABU6RYR1_9FABA</name>
<dbReference type="EMBL" id="JASCZI010034464">
    <property type="protein sequence ID" value="MED6129307.1"/>
    <property type="molecule type" value="Genomic_DNA"/>
</dbReference>
<gene>
    <name evidence="2" type="ORF">PIB30_106591</name>
</gene>
<evidence type="ECO:0000313" key="2">
    <source>
        <dbReference type="EMBL" id="MED6129307.1"/>
    </source>
</evidence>
<feature type="compositionally biased region" description="Polar residues" evidence="1">
    <location>
        <begin position="15"/>
        <end position="28"/>
    </location>
</feature>
<feature type="region of interest" description="Disordered" evidence="1">
    <location>
        <begin position="1"/>
        <end position="29"/>
    </location>
</feature>
<organism evidence="2 3">
    <name type="scientific">Stylosanthes scabra</name>
    <dbReference type="NCBI Taxonomy" id="79078"/>
    <lineage>
        <taxon>Eukaryota</taxon>
        <taxon>Viridiplantae</taxon>
        <taxon>Streptophyta</taxon>
        <taxon>Embryophyta</taxon>
        <taxon>Tracheophyta</taxon>
        <taxon>Spermatophyta</taxon>
        <taxon>Magnoliopsida</taxon>
        <taxon>eudicotyledons</taxon>
        <taxon>Gunneridae</taxon>
        <taxon>Pentapetalae</taxon>
        <taxon>rosids</taxon>
        <taxon>fabids</taxon>
        <taxon>Fabales</taxon>
        <taxon>Fabaceae</taxon>
        <taxon>Papilionoideae</taxon>
        <taxon>50 kb inversion clade</taxon>
        <taxon>dalbergioids sensu lato</taxon>
        <taxon>Dalbergieae</taxon>
        <taxon>Pterocarpus clade</taxon>
        <taxon>Stylosanthes</taxon>
    </lineage>
</organism>
<accession>A0ABU6RYR1</accession>
<feature type="non-terminal residue" evidence="2">
    <location>
        <position position="1"/>
    </location>
</feature>
<sequence length="63" mass="7066">FSGTGSSLKGWRSVPSASDSTWSSFSEDQVSRCVVRRIRDNALECDIGLVSSVETKLRRFRRV</sequence>
<evidence type="ECO:0000256" key="1">
    <source>
        <dbReference type="SAM" id="MobiDB-lite"/>
    </source>
</evidence>